<feature type="signal peptide" evidence="1">
    <location>
        <begin position="1"/>
        <end position="22"/>
    </location>
</feature>
<accession>A0A3N4KKZ3</accession>
<name>A0A3N4KKZ3_9PEZI</name>
<evidence type="ECO:0000313" key="2">
    <source>
        <dbReference type="EMBL" id="RPB10049.1"/>
    </source>
</evidence>
<evidence type="ECO:0000313" key="3">
    <source>
        <dbReference type="Proteomes" id="UP000277580"/>
    </source>
</evidence>
<evidence type="ECO:0000256" key="1">
    <source>
        <dbReference type="SAM" id="SignalP"/>
    </source>
</evidence>
<proteinExistence type="predicted"/>
<organism evidence="2 3">
    <name type="scientific">Morchella conica CCBAS932</name>
    <dbReference type="NCBI Taxonomy" id="1392247"/>
    <lineage>
        <taxon>Eukaryota</taxon>
        <taxon>Fungi</taxon>
        <taxon>Dikarya</taxon>
        <taxon>Ascomycota</taxon>
        <taxon>Pezizomycotina</taxon>
        <taxon>Pezizomycetes</taxon>
        <taxon>Pezizales</taxon>
        <taxon>Morchellaceae</taxon>
        <taxon>Morchella</taxon>
    </lineage>
</organism>
<keyword evidence="1" id="KW-0732">Signal</keyword>
<feature type="chain" id="PRO_5018319794" description="Ubiquitin 3 binding protein But2 C-terminal domain-containing protein" evidence="1">
    <location>
        <begin position="23"/>
        <end position="250"/>
    </location>
</feature>
<gene>
    <name evidence="2" type="ORF">P167DRAFT_566890</name>
</gene>
<sequence>MKSSTFASAVLFAAAALTGTSALPLTNPQTEPACSTYTVTVTTTITPTTTPTVSPTPLETSPPLPLGDYQQPMNLDNTTTLLSASLVMGVDETRPDTPLPRYKQMGPNVYISIPFTAAHAGRQCRFHFAFSALADGGNGKGAEEIYALKSGSVVDETLTFNKQPALEDAPVASFWMNDAMGAGSPPLEMYRAEKRADFVCPGVPTGYAVRGRDGAVANWSWNKGAVVEVLGESGWWDDDLPRNSVIELYP</sequence>
<dbReference type="AlphaFoldDB" id="A0A3N4KKZ3"/>
<dbReference type="InParanoid" id="A0A3N4KKZ3"/>
<dbReference type="Proteomes" id="UP000277580">
    <property type="component" value="Unassembled WGS sequence"/>
</dbReference>
<reference evidence="2 3" key="1">
    <citation type="journal article" date="2018" name="Nat. Ecol. Evol.">
        <title>Pezizomycetes genomes reveal the molecular basis of ectomycorrhizal truffle lifestyle.</title>
        <authorList>
            <person name="Murat C."/>
            <person name="Payen T."/>
            <person name="Noel B."/>
            <person name="Kuo A."/>
            <person name="Morin E."/>
            <person name="Chen J."/>
            <person name="Kohler A."/>
            <person name="Krizsan K."/>
            <person name="Balestrini R."/>
            <person name="Da Silva C."/>
            <person name="Montanini B."/>
            <person name="Hainaut M."/>
            <person name="Levati E."/>
            <person name="Barry K.W."/>
            <person name="Belfiori B."/>
            <person name="Cichocki N."/>
            <person name="Clum A."/>
            <person name="Dockter R.B."/>
            <person name="Fauchery L."/>
            <person name="Guy J."/>
            <person name="Iotti M."/>
            <person name="Le Tacon F."/>
            <person name="Lindquist E.A."/>
            <person name="Lipzen A."/>
            <person name="Malagnac F."/>
            <person name="Mello A."/>
            <person name="Molinier V."/>
            <person name="Miyauchi S."/>
            <person name="Poulain J."/>
            <person name="Riccioni C."/>
            <person name="Rubini A."/>
            <person name="Sitrit Y."/>
            <person name="Splivallo R."/>
            <person name="Traeger S."/>
            <person name="Wang M."/>
            <person name="Zifcakova L."/>
            <person name="Wipf D."/>
            <person name="Zambonelli A."/>
            <person name="Paolocci F."/>
            <person name="Nowrousian M."/>
            <person name="Ottonello S."/>
            <person name="Baldrian P."/>
            <person name="Spatafora J.W."/>
            <person name="Henrissat B."/>
            <person name="Nagy L.G."/>
            <person name="Aury J.M."/>
            <person name="Wincker P."/>
            <person name="Grigoriev I.V."/>
            <person name="Bonfante P."/>
            <person name="Martin F.M."/>
        </authorList>
    </citation>
    <scope>NUCLEOTIDE SEQUENCE [LARGE SCALE GENOMIC DNA]</scope>
    <source>
        <strain evidence="2 3">CCBAS932</strain>
    </source>
</reference>
<keyword evidence="3" id="KW-1185">Reference proteome</keyword>
<dbReference type="EMBL" id="ML119146">
    <property type="protein sequence ID" value="RPB10049.1"/>
    <property type="molecule type" value="Genomic_DNA"/>
</dbReference>
<evidence type="ECO:0008006" key="4">
    <source>
        <dbReference type="Google" id="ProtNLM"/>
    </source>
</evidence>
<protein>
    <recommendedName>
        <fullName evidence="4">Ubiquitin 3 binding protein But2 C-terminal domain-containing protein</fullName>
    </recommendedName>
</protein>
<dbReference type="OrthoDB" id="5334561at2759"/>